<accession>A0A835DLF8</accession>
<keyword evidence="1" id="KW-0175">Coiled coil</keyword>
<gene>
    <name evidence="3" type="ORF">HHK36_007352</name>
</gene>
<evidence type="ECO:0000256" key="1">
    <source>
        <dbReference type="SAM" id="Coils"/>
    </source>
</evidence>
<evidence type="ECO:0000256" key="2">
    <source>
        <dbReference type="SAM" id="MobiDB-lite"/>
    </source>
</evidence>
<proteinExistence type="predicted"/>
<dbReference type="PANTHER" id="PTHR33476">
    <property type="entry name" value="EMB|CAB62613.1"/>
    <property type="match status" value="1"/>
</dbReference>
<comment type="caution">
    <text evidence="3">The sequence shown here is derived from an EMBL/GenBank/DDBJ whole genome shotgun (WGS) entry which is preliminary data.</text>
</comment>
<dbReference type="AlphaFoldDB" id="A0A835DLF8"/>
<dbReference type="OrthoDB" id="1701885at2759"/>
<evidence type="ECO:0000313" key="4">
    <source>
        <dbReference type="Proteomes" id="UP000655225"/>
    </source>
</evidence>
<feature type="region of interest" description="Disordered" evidence="2">
    <location>
        <begin position="127"/>
        <end position="148"/>
    </location>
</feature>
<organism evidence="3 4">
    <name type="scientific">Tetracentron sinense</name>
    <name type="common">Spur-leaf</name>
    <dbReference type="NCBI Taxonomy" id="13715"/>
    <lineage>
        <taxon>Eukaryota</taxon>
        <taxon>Viridiplantae</taxon>
        <taxon>Streptophyta</taxon>
        <taxon>Embryophyta</taxon>
        <taxon>Tracheophyta</taxon>
        <taxon>Spermatophyta</taxon>
        <taxon>Magnoliopsida</taxon>
        <taxon>Trochodendrales</taxon>
        <taxon>Trochodendraceae</taxon>
        <taxon>Tetracentron</taxon>
    </lineage>
</organism>
<feature type="coiled-coil region" evidence="1">
    <location>
        <begin position="517"/>
        <end position="544"/>
    </location>
</feature>
<sequence length="718" mass="80685">MDLWVVAAAAGAGYLAKYWNNLLREREGLSESFSGGCVNEKPESRPLLQQLCDKSCPFRRLARRQLGKDVSSGREQVSEGTFSEIDRFGALTTEMATTSGSDGEAVKLGKYNDFNVLSLSSLPPGFSRKKNSQVNGDEIKGKSEFGDNSGDLLPELSTGEMDLFHQSTRSSRSSLRSKLSHVYSVKPISSQESCIIAQLYKERVEMEEYVTISLPSPSTPTMRPLSVTNGSQIISRERNGSFSVWLESGEHKLHREDGVYSENNNPVLGVPSLPKMEPMELPRKLRQKRGKGRLGRFNSSSTRVTDQHFHSQELLNGMLLFCLGITIGVMSTVVADKREADKLNELLKQTENLVQDLQEEIEMKDSLTVKELVNEGYELQETNGCSLQNSAPNAISPEQELDESTKHDTKEPDDQKAENSESMSKIEAELEAELERLELNMNASSLEKRLSGLVEIDPDFTVDIVQGELRADIVKKRAGSQADLDQNVSGTSTAHTHTSNYAVSPQDLNLRLHEVIQLRLEERIMELETALQHSQKRVHFMESEHTNLRRNLLKSEMGSSSTQESPIIIEESNNIAQPLVPNLSGETLDAYNEAYEEFMRITEIKEGDPPSRVYNSNQNEKEELCPFHRSLGQNGEDNEPISHLQIIEERQSRNSVHDEIRTWEELSTSRSRGSNEISECEDEDDDEMGKLLIEHIVEKIRQRSATLNALRMFSMDGN</sequence>
<feature type="compositionally biased region" description="Basic and acidic residues" evidence="2">
    <location>
        <begin position="403"/>
        <end position="424"/>
    </location>
</feature>
<name>A0A835DLF8_TETSI</name>
<protein>
    <submittedName>
        <fullName evidence="3">Uncharacterized protein</fullName>
    </submittedName>
</protein>
<dbReference type="InterPro" id="IPR040348">
    <property type="entry name" value="POLAR-like"/>
</dbReference>
<dbReference type="OMA" id="PFYMENS"/>
<dbReference type="PANTHER" id="PTHR33476:SF31">
    <property type="match status" value="1"/>
</dbReference>
<keyword evidence="4" id="KW-1185">Reference proteome</keyword>
<dbReference type="EMBL" id="JABCRI010000004">
    <property type="protein sequence ID" value="KAF8408208.1"/>
    <property type="molecule type" value="Genomic_DNA"/>
</dbReference>
<reference evidence="3 4" key="1">
    <citation type="submission" date="2020-04" db="EMBL/GenBank/DDBJ databases">
        <title>Plant Genome Project.</title>
        <authorList>
            <person name="Zhang R.-G."/>
        </authorList>
    </citation>
    <scope>NUCLEOTIDE SEQUENCE [LARGE SCALE GENOMIC DNA]</scope>
    <source>
        <strain evidence="3">YNK0</strain>
        <tissue evidence="3">Leaf</tissue>
    </source>
</reference>
<evidence type="ECO:0000313" key="3">
    <source>
        <dbReference type="EMBL" id="KAF8408208.1"/>
    </source>
</evidence>
<dbReference type="GO" id="GO:0008356">
    <property type="term" value="P:asymmetric cell division"/>
    <property type="evidence" value="ECO:0007669"/>
    <property type="project" value="InterPro"/>
</dbReference>
<feature type="region of interest" description="Disordered" evidence="2">
    <location>
        <begin position="477"/>
        <end position="500"/>
    </location>
</feature>
<feature type="compositionally biased region" description="Polar residues" evidence="2">
    <location>
        <begin position="483"/>
        <end position="500"/>
    </location>
</feature>
<feature type="compositionally biased region" description="Polar residues" evidence="2">
    <location>
        <begin position="383"/>
        <end position="393"/>
    </location>
</feature>
<dbReference type="Proteomes" id="UP000655225">
    <property type="component" value="Unassembled WGS sequence"/>
</dbReference>
<feature type="coiled-coil region" evidence="1">
    <location>
        <begin position="333"/>
        <end position="367"/>
    </location>
</feature>
<feature type="region of interest" description="Disordered" evidence="2">
    <location>
        <begin position="383"/>
        <end position="424"/>
    </location>
</feature>